<organism evidence="3 4">
    <name type="scientific">Helianthus annuus</name>
    <name type="common">Common sunflower</name>
    <dbReference type="NCBI Taxonomy" id="4232"/>
    <lineage>
        <taxon>Eukaryota</taxon>
        <taxon>Viridiplantae</taxon>
        <taxon>Streptophyta</taxon>
        <taxon>Embryophyta</taxon>
        <taxon>Tracheophyta</taxon>
        <taxon>Spermatophyta</taxon>
        <taxon>Magnoliopsida</taxon>
        <taxon>eudicotyledons</taxon>
        <taxon>Gunneridae</taxon>
        <taxon>Pentapetalae</taxon>
        <taxon>asterids</taxon>
        <taxon>campanulids</taxon>
        <taxon>Asterales</taxon>
        <taxon>Asteraceae</taxon>
        <taxon>Asteroideae</taxon>
        <taxon>Heliantheae alliance</taxon>
        <taxon>Heliantheae</taxon>
        <taxon>Helianthus</taxon>
    </lineage>
</organism>
<feature type="region of interest" description="Disordered" evidence="2">
    <location>
        <begin position="234"/>
        <end position="262"/>
    </location>
</feature>
<dbReference type="Proteomes" id="UP000215914">
    <property type="component" value="Unassembled WGS sequence"/>
</dbReference>
<sequence>MYAARFKITELEGQVAELKKKVENAQAVKEQAEAELKAQISGKDRDLSAKDVEIAELKRCLHEQIERSESFEIDLEAEKSKDATAEEAKQKAEEVRAISTTALNVAQNNYSEAQGIVDTLVAEAEWLRARGIALMANSVLNAGELDKVVATLIDASRAVGHRGGYLECAQHASEMFGQEFDTNHCSVTDQAEAELTRAEHGYDNLSLPVMDLVIEALKHDDWCHRLKTILDPPQMVEVSDEEELAGDDGEGDDDGGDGDRPE</sequence>
<dbReference type="EMBL" id="MNCJ02000319">
    <property type="protein sequence ID" value="KAF5810195.1"/>
    <property type="molecule type" value="Genomic_DNA"/>
</dbReference>
<evidence type="ECO:0000313" key="3">
    <source>
        <dbReference type="EMBL" id="KAF5810195.1"/>
    </source>
</evidence>
<keyword evidence="1" id="KW-0175">Coiled coil</keyword>
<evidence type="ECO:0000256" key="1">
    <source>
        <dbReference type="SAM" id="Coils"/>
    </source>
</evidence>
<accession>A0A9K3J7J7</accession>
<dbReference type="PANTHER" id="PTHR31099:SF18">
    <property type="entry name" value="AMINOTRANSFERASE-LIKE PLANT MOBILE DOMAIN-CONTAINING PROTEIN"/>
    <property type="match status" value="1"/>
</dbReference>
<proteinExistence type="predicted"/>
<comment type="caution">
    <text evidence="3">The sequence shown here is derived from an EMBL/GenBank/DDBJ whole genome shotgun (WGS) entry which is preliminary data.</text>
</comment>
<feature type="compositionally biased region" description="Acidic residues" evidence="2">
    <location>
        <begin position="238"/>
        <end position="256"/>
    </location>
</feature>
<dbReference type="Gramene" id="mRNA:HanXRQr2_Chr04g0166581">
    <property type="protein sequence ID" value="mRNA:HanXRQr2_Chr04g0166581"/>
    <property type="gene ID" value="HanXRQr2_Chr04g0166581"/>
</dbReference>
<keyword evidence="4" id="KW-1185">Reference proteome</keyword>
<reference evidence="3" key="2">
    <citation type="submission" date="2020-06" db="EMBL/GenBank/DDBJ databases">
        <title>Helianthus annuus Genome sequencing and assembly Release 2.</title>
        <authorList>
            <person name="Gouzy J."/>
            <person name="Langlade N."/>
            <person name="Munos S."/>
        </authorList>
    </citation>
    <scope>NUCLEOTIDE SEQUENCE</scope>
    <source>
        <tissue evidence="3">Leaves</tissue>
    </source>
</reference>
<gene>
    <name evidence="3" type="ORF">HanXRQr2_Chr04g0166581</name>
</gene>
<dbReference type="PANTHER" id="PTHR31099">
    <property type="entry name" value="OS06G0165300 PROTEIN"/>
    <property type="match status" value="1"/>
</dbReference>
<protein>
    <submittedName>
        <fullName evidence="3">Uncharacterized protein</fullName>
    </submittedName>
</protein>
<feature type="coiled-coil region" evidence="1">
    <location>
        <begin position="8"/>
        <end position="42"/>
    </location>
</feature>
<dbReference type="AlphaFoldDB" id="A0A9K3J7J7"/>
<evidence type="ECO:0000256" key="2">
    <source>
        <dbReference type="SAM" id="MobiDB-lite"/>
    </source>
</evidence>
<evidence type="ECO:0000313" key="4">
    <source>
        <dbReference type="Proteomes" id="UP000215914"/>
    </source>
</evidence>
<reference evidence="3" key="1">
    <citation type="journal article" date="2017" name="Nature">
        <title>The sunflower genome provides insights into oil metabolism, flowering and Asterid evolution.</title>
        <authorList>
            <person name="Badouin H."/>
            <person name="Gouzy J."/>
            <person name="Grassa C.J."/>
            <person name="Murat F."/>
            <person name="Staton S.E."/>
            <person name="Cottret L."/>
            <person name="Lelandais-Briere C."/>
            <person name="Owens G.L."/>
            <person name="Carrere S."/>
            <person name="Mayjonade B."/>
            <person name="Legrand L."/>
            <person name="Gill N."/>
            <person name="Kane N.C."/>
            <person name="Bowers J.E."/>
            <person name="Hubner S."/>
            <person name="Bellec A."/>
            <person name="Berard A."/>
            <person name="Berges H."/>
            <person name="Blanchet N."/>
            <person name="Boniface M.C."/>
            <person name="Brunel D."/>
            <person name="Catrice O."/>
            <person name="Chaidir N."/>
            <person name="Claudel C."/>
            <person name="Donnadieu C."/>
            <person name="Faraut T."/>
            <person name="Fievet G."/>
            <person name="Helmstetter N."/>
            <person name="King M."/>
            <person name="Knapp S.J."/>
            <person name="Lai Z."/>
            <person name="Le Paslier M.C."/>
            <person name="Lippi Y."/>
            <person name="Lorenzon L."/>
            <person name="Mandel J.R."/>
            <person name="Marage G."/>
            <person name="Marchand G."/>
            <person name="Marquand E."/>
            <person name="Bret-Mestries E."/>
            <person name="Morien E."/>
            <person name="Nambeesan S."/>
            <person name="Nguyen T."/>
            <person name="Pegot-Espagnet P."/>
            <person name="Pouilly N."/>
            <person name="Raftis F."/>
            <person name="Sallet E."/>
            <person name="Schiex T."/>
            <person name="Thomas J."/>
            <person name="Vandecasteele C."/>
            <person name="Vares D."/>
            <person name="Vear F."/>
            <person name="Vautrin S."/>
            <person name="Crespi M."/>
            <person name="Mangin B."/>
            <person name="Burke J.M."/>
            <person name="Salse J."/>
            <person name="Munos S."/>
            <person name="Vincourt P."/>
            <person name="Rieseberg L.H."/>
            <person name="Langlade N.B."/>
        </authorList>
    </citation>
    <scope>NUCLEOTIDE SEQUENCE</scope>
    <source>
        <tissue evidence="3">Leaves</tissue>
    </source>
</reference>
<name>A0A9K3J7J7_HELAN</name>